<accession>A0A3S2UL63</accession>
<dbReference type="PANTHER" id="PTHR33446:SF2">
    <property type="entry name" value="PROTEIN TONB"/>
    <property type="match status" value="1"/>
</dbReference>
<dbReference type="SUPFAM" id="SSF74653">
    <property type="entry name" value="TolA/TonB C-terminal domain"/>
    <property type="match status" value="1"/>
</dbReference>
<comment type="similarity">
    <text evidence="2">Belongs to the TonB family.</text>
</comment>
<evidence type="ECO:0000256" key="2">
    <source>
        <dbReference type="ARBA" id="ARBA00006555"/>
    </source>
</evidence>
<evidence type="ECO:0000256" key="9">
    <source>
        <dbReference type="ARBA" id="ARBA00023136"/>
    </source>
</evidence>
<keyword evidence="8" id="KW-1133">Transmembrane helix</keyword>
<feature type="domain" description="TonB C-terminal" evidence="11">
    <location>
        <begin position="155"/>
        <end position="245"/>
    </location>
</feature>
<keyword evidence="7" id="KW-0653">Protein transport</keyword>
<dbReference type="GO" id="GO:0015031">
    <property type="term" value="P:protein transport"/>
    <property type="evidence" value="ECO:0007669"/>
    <property type="project" value="UniProtKB-KW"/>
</dbReference>
<evidence type="ECO:0000313" key="13">
    <source>
        <dbReference type="Proteomes" id="UP000288587"/>
    </source>
</evidence>
<feature type="region of interest" description="Disordered" evidence="10">
    <location>
        <begin position="85"/>
        <end position="110"/>
    </location>
</feature>
<proteinExistence type="inferred from homology"/>
<evidence type="ECO:0000256" key="1">
    <source>
        <dbReference type="ARBA" id="ARBA00004383"/>
    </source>
</evidence>
<evidence type="ECO:0000256" key="10">
    <source>
        <dbReference type="SAM" id="MobiDB-lite"/>
    </source>
</evidence>
<gene>
    <name evidence="12" type="ORF">EOD73_07380</name>
</gene>
<dbReference type="EMBL" id="SACM01000001">
    <property type="protein sequence ID" value="RVT88781.1"/>
    <property type="molecule type" value="Genomic_DNA"/>
</dbReference>
<dbReference type="GO" id="GO:0031992">
    <property type="term" value="F:energy transducer activity"/>
    <property type="evidence" value="ECO:0007669"/>
    <property type="project" value="TreeGrafter"/>
</dbReference>
<dbReference type="GO" id="GO:0098797">
    <property type="term" value="C:plasma membrane protein complex"/>
    <property type="evidence" value="ECO:0007669"/>
    <property type="project" value="TreeGrafter"/>
</dbReference>
<dbReference type="GO" id="GO:0055085">
    <property type="term" value="P:transmembrane transport"/>
    <property type="evidence" value="ECO:0007669"/>
    <property type="project" value="InterPro"/>
</dbReference>
<dbReference type="AlphaFoldDB" id="A0A3S2UL63"/>
<keyword evidence="6" id="KW-0812">Transmembrane</keyword>
<evidence type="ECO:0000256" key="8">
    <source>
        <dbReference type="ARBA" id="ARBA00022989"/>
    </source>
</evidence>
<protein>
    <submittedName>
        <fullName evidence="12">Energy transducer TonB</fullName>
    </submittedName>
</protein>
<keyword evidence="13" id="KW-1185">Reference proteome</keyword>
<evidence type="ECO:0000256" key="4">
    <source>
        <dbReference type="ARBA" id="ARBA00022475"/>
    </source>
</evidence>
<dbReference type="InterPro" id="IPR051045">
    <property type="entry name" value="TonB-dependent_transducer"/>
</dbReference>
<evidence type="ECO:0000256" key="6">
    <source>
        <dbReference type="ARBA" id="ARBA00022692"/>
    </source>
</evidence>
<name>A0A3S2UL63_9BURK</name>
<evidence type="ECO:0000256" key="7">
    <source>
        <dbReference type="ARBA" id="ARBA00022927"/>
    </source>
</evidence>
<comment type="subcellular location">
    <subcellularLocation>
        <location evidence="1">Cell inner membrane</location>
        <topology evidence="1">Single-pass membrane protein</topology>
        <orientation evidence="1">Periplasmic side</orientation>
    </subcellularLocation>
</comment>
<dbReference type="Pfam" id="PF03544">
    <property type="entry name" value="TonB_C"/>
    <property type="match status" value="1"/>
</dbReference>
<dbReference type="Gene3D" id="3.30.1150.10">
    <property type="match status" value="1"/>
</dbReference>
<dbReference type="NCBIfam" id="TIGR01352">
    <property type="entry name" value="tonB_Cterm"/>
    <property type="match status" value="1"/>
</dbReference>
<evidence type="ECO:0000259" key="11">
    <source>
        <dbReference type="PROSITE" id="PS52015"/>
    </source>
</evidence>
<dbReference type="PROSITE" id="PS52015">
    <property type="entry name" value="TONB_CTD"/>
    <property type="match status" value="1"/>
</dbReference>
<keyword evidence="9" id="KW-0472">Membrane</keyword>
<dbReference type="PANTHER" id="PTHR33446">
    <property type="entry name" value="PROTEIN TONB-RELATED"/>
    <property type="match status" value="1"/>
</dbReference>
<keyword evidence="4" id="KW-1003">Cell membrane</keyword>
<evidence type="ECO:0000256" key="5">
    <source>
        <dbReference type="ARBA" id="ARBA00022519"/>
    </source>
</evidence>
<comment type="caution">
    <text evidence="12">The sequence shown here is derived from an EMBL/GenBank/DDBJ whole genome shotgun (WGS) entry which is preliminary data.</text>
</comment>
<sequence>MTAAHLSLPLPPPPRGSASVVTAAAAPFVPSARWAPAPARRGAALLVLALHLLALALLWQAGRHVVAKIQTPALAVSLLPADAPPAAAPRPAMPRTELPSLPVSPAPVPPLPEFTPAAATRETNASPPPPAAAVAATEAAPIRAVAAPPPGPKPVAAGSLRYRVEPAVEVPRLSRRAGEHGRVLLRVVFDTEGRPRDIQLLRSSGFARLDAQAREAMQAARIAPYLEDGRAIEVVAQATLEYELE</sequence>
<keyword evidence="5" id="KW-0997">Cell inner membrane</keyword>
<keyword evidence="3" id="KW-0813">Transport</keyword>
<dbReference type="RefSeq" id="WP_127682235.1">
    <property type="nucleotide sequence ID" value="NZ_SACM01000001.1"/>
</dbReference>
<evidence type="ECO:0000256" key="3">
    <source>
        <dbReference type="ARBA" id="ARBA00022448"/>
    </source>
</evidence>
<evidence type="ECO:0000313" key="12">
    <source>
        <dbReference type="EMBL" id="RVT88781.1"/>
    </source>
</evidence>
<dbReference type="OrthoDB" id="9792439at2"/>
<dbReference type="InterPro" id="IPR006260">
    <property type="entry name" value="TonB/TolA_C"/>
</dbReference>
<reference evidence="12 13" key="1">
    <citation type="submission" date="2019-01" db="EMBL/GenBank/DDBJ databases">
        <authorList>
            <person name="Chen W.-M."/>
        </authorList>
    </citation>
    <scope>NUCLEOTIDE SEQUENCE [LARGE SCALE GENOMIC DNA]</scope>
    <source>
        <strain evidence="12 13">CCP-18</strain>
    </source>
</reference>
<organism evidence="12 13">
    <name type="scientific">Inhella crocodyli</name>
    <dbReference type="NCBI Taxonomy" id="2499851"/>
    <lineage>
        <taxon>Bacteria</taxon>
        <taxon>Pseudomonadati</taxon>
        <taxon>Pseudomonadota</taxon>
        <taxon>Betaproteobacteria</taxon>
        <taxon>Burkholderiales</taxon>
        <taxon>Sphaerotilaceae</taxon>
        <taxon>Inhella</taxon>
    </lineage>
</organism>
<dbReference type="Proteomes" id="UP000288587">
    <property type="component" value="Unassembled WGS sequence"/>
</dbReference>
<dbReference type="InterPro" id="IPR037682">
    <property type="entry name" value="TonB_C"/>
</dbReference>